<feature type="domain" description="CN hydrolase" evidence="2">
    <location>
        <begin position="2"/>
        <end position="244"/>
    </location>
</feature>
<dbReference type="PROSITE" id="PS50263">
    <property type="entry name" value="CN_HYDROLASE"/>
    <property type="match status" value="1"/>
</dbReference>
<comment type="caution">
    <text evidence="3">The sequence shown here is derived from an EMBL/GenBank/DDBJ whole genome shotgun (WGS) entry which is preliminary data.</text>
</comment>
<dbReference type="RefSeq" id="WP_218823249.1">
    <property type="nucleotide sequence ID" value="NZ_NHON01000001.1"/>
</dbReference>
<reference evidence="4" key="1">
    <citation type="submission" date="2017-05" db="EMBL/GenBank/DDBJ databases">
        <authorList>
            <person name="Macchi M."/>
            <person name="Festa S."/>
            <person name="Coppotelli B.M."/>
            <person name="Morelli I.S."/>
        </authorList>
    </citation>
    <scope>NUCLEOTIDE SEQUENCE [LARGE SCALE GENOMIC DNA]</scope>
    <source>
        <strain evidence="4">I</strain>
    </source>
</reference>
<dbReference type="InterPro" id="IPR003010">
    <property type="entry name" value="C-N_Hydrolase"/>
</dbReference>
<evidence type="ECO:0000313" key="3">
    <source>
        <dbReference type="EMBL" id="OWJ69099.1"/>
    </source>
</evidence>
<dbReference type="Pfam" id="PF00795">
    <property type="entry name" value="CN_hydrolase"/>
    <property type="match status" value="1"/>
</dbReference>
<organism evidence="3 4">
    <name type="scientific">Inquilinus limosus</name>
    <dbReference type="NCBI Taxonomy" id="171674"/>
    <lineage>
        <taxon>Bacteria</taxon>
        <taxon>Pseudomonadati</taxon>
        <taxon>Pseudomonadota</taxon>
        <taxon>Alphaproteobacteria</taxon>
        <taxon>Rhodospirillales</taxon>
        <taxon>Rhodospirillaceae</taxon>
        <taxon>Inquilinus</taxon>
    </lineage>
</organism>
<sequence>MTGTRTCAFVEWLDGLEPYGAQWNALRRQIEALRPHILVTNEMPFGPWLAAVDRFDTEAARRSVSLHERAIDALAAIGVPIVISSRPVWTGDRLANEAFALADGRITPLHRKQYFPEETGWYEATWFRGDSDGFAVHDVAGLKVGVLLCTELMFNERARRYGRAGAELIVVPRATGLANANWLTAGAMAAIVSGSYVVSSNRVGGGADGPTFGGRGFAFAPDGNLLAETSAAEPVKIVVLDVAAARRQKAEYPCYVADAD</sequence>
<dbReference type="PANTHER" id="PTHR43674">
    <property type="entry name" value="NITRILASE C965.09-RELATED"/>
    <property type="match status" value="1"/>
</dbReference>
<evidence type="ECO:0000259" key="2">
    <source>
        <dbReference type="PROSITE" id="PS50263"/>
    </source>
</evidence>
<keyword evidence="4" id="KW-1185">Reference proteome</keyword>
<dbReference type="EMBL" id="NHON01000001">
    <property type="protein sequence ID" value="OWJ69099.1"/>
    <property type="molecule type" value="Genomic_DNA"/>
</dbReference>
<dbReference type="CDD" id="cd07197">
    <property type="entry name" value="nitrilase"/>
    <property type="match status" value="1"/>
</dbReference>
<keyword evidence="1 3" id="KW-0378">Hydrolase</keyword>
<proteinExistence type="predicted"/>
<dbReference type="InterPro" id="IPR036526">
    <property type="entry name" value="C-N_Hydrolase_sf"/>
</dbReference>
<gene>
    <name evidence="3" type="ORF">BWR60_00730</name>
</gene>
<protein>
    <submittedName>
        <fullName evidence="3">Carbon-nitrogen hydrolase family protein</fullName>
    </submittedName>
</protein>
<dbReference type="Gene3D" id="3.60.110.10">
    <property type="entry name" value="Carbon-nitrogen hydrolase"/>
    <property type="match status" value="1"/>
</dbReference>
<dbReference type="SUPFAM" id="SSF56317">
    <property type="entry name" value="Carbon-nitrogen hydrolase"/>
    <property type="match status" value="1"/>
</dbReference>
<evidence type="ECO:0000256" key="1">
    <source>
        <dbReference type="ARBA" id="ARBA00022801"/>
    </source>
</evidence>
<name>A0A211ZV61_9PROT</name>
<dbReference type="GO" id="GO:0016811">
    <property type="term" value="F:hydrolase activity, acting on carbon-nitrogen (but not peptide) bonds, in linear amides"/>
    <property type="evidence" value="ECO:0007669"/>
    <property type="project" value="TreeGrafter"/>
</dbReference>
<dbReference type="Proteomes" id="UP000196655">
    <property type="component" value="Unassembled WGS sequence"/>
</dbReference>
<accession>A0A211ZV61</accession>
<evidence type="ECO:0000313" key="4">
    <source>
        <dbReference type="Proteomes" id="UP000196655"/>
    </source>
</evidence>
<dbReference type="PANTHER" id="PTHR43674:SF2">
    <property type="entry name" value="BETA-UREIDOPROPIONASE"/>
    <property type="match status" value="1"/>
</dbReference>
<dbReference type="InterPro" id="IPR050345">
    <property type="entry name" value="Aliph_Amidase/BUP"/>
</dbReference>
<dbReference type="AlphaFoldDB" id="A0A211ZV61"/>